<name>A0AAW1KCM5_SAPOF</name>
<sequence>MMHMTFYWGTKMTLLFNSWKTESWPSYTLTLLVIFLFALFYQYMEDRRLRFLAMGIKAQSQPSINGAPLLPRLGARVSNSARVMTAVLVGVNSVIAYMLMLAVMSFNWGVLIAVVLGFGFGYFFFRAMEYEALVVQDPCPCD</sequence>
<dbReference type="GO" id="GO:0005886">
    <property type="term" value="C:plasma membrane"/>
    <property type="evidence" value="ECO:0007669"/>
    <property type="project" value="TreeGrafter"/>
</dbReference>
<evidence type="ECO:0000256" key="1">
    <source>
        <dbReference type="ARBA" id="ARBA00004141"/>
    </source>
</evidence>
<dbReference type="AlphaFoldDB" id="A0AAW1KCM5"/>
<keyword evidence="7" id="KW-0813">Transport</keyword>
<evidence type="ECO:0000313" key="8">
    <source>
        <dbReference type="EMBL" id="KAK9715646.1"/>
    </source>
</evidence>
<comment type="similarity">
    <text evidence="2 7">Belongs to the copper transporter (Ctr) (TC 1.A.56) family. SLC31A subfamily.</text>
</comment>
<keyword evidence="4 7" id="KW-0187">Copper transport</keyword>
<evidence type="ECO:0000313" key="9">
    <source>
        <dbReference type="Proteomes" id="UP001443914"/>
    </source>
</evidence>
<keyword evidence="9" id="KW-1185">Reference proteome</keyword>
<feature type="transmembrane region" description="Helical" evidence="7">
    <location>
        <begin position="24"/>
        <end position="44"/>
    </location>
</feature>
<accession>A0AAW1KCM5</accession>
<dbReference type="Pfam" id="PF04145">
    <property type="entry name" value="Ctr"/>
    <property type="match status" value="1"/>
</dbReference>
<feature type="transmembrane region" description="Helical" evidence="7">
    <location>
        <begin position="81"/>
        <end position="100"/>
    </location>
</feature>
<dbReference type="GO" id="GO:0005375">
    <property type="term" value="F:copper ion transmembrane transporter activity"/>
    <property type="evidence" value="ECO:0007669"/>
    <property type="project" value="UniProtKB-UniRule"/>
</dbReference>
<evidence type="ECO:0000256" key="4">
    <source>
        <dbReference type="ARBA" id="ARBA00022796"/>
    </source>
</evidence>
<dbReference type="PANTHER" id="PTHR12483:SF27">
    <property type="entry name" value="COPPER TRANSPORT PROTEIN CTR1"/>
    <property type="match status" value="1"/>
</dbReference>
<evidence type="ECO:0000256" key="3">
    <source>
        <dbReference type="ARBA" id="ARBA00022692"/>
    </source>
</evidence>
<dbReference type="InterPro" id="IPR007274">
    <property type="entry name" value="Cop_transporter"/>
</dbReference>
<dbReference type="Proteomes" id="UP001443914">
    <property type="component" value="Unassembled WGS sequence"/>
</dbReference>
<keyword evidence="5 7" id="KW-1133">Transmembrane helix</keyword>
<keyword evidence="7" id="KW-0186">Copper</keyword>
<evidence type="ECO:0000256" key="7">
    <source>
        <dbReference type="RuleBase" id="RU367022"/>
    </source>
</evidence>
<organism evidence="8 9">
    <name type="scientific">Saponaria officinalis</name>
    <name type="common">Common soapwort</name>
    <name type="synonym">Lychnis saponaria</name>
    <dbReference type="NCBI Taxonomy" id="3572"/>
    <lineage>
        <taxon>Eukaryota</taxon>
        <taxon>Viridiplantae</taxon>
        <taxon>Streptophyta</taxon>
        <taxon>Embryophyta</taxon>
        <taxon>Tracheophyta</taxon>
        <taxon>Spermatophyta</taxon>
        <taxon>Magnoliopsida</taxon>
        <taxon>eudicotyledons</taxon>
        <taxon>Gunneridae</taxon>
        <taxon>Pentapetalae</taxon>
        <taxon>Caryophyllales</taxon>
        <taxon>Caryophyllaceae</taxon>
        <taxon>Caryophylleae</taxon>
        <taxon>Saponaria</taxon>
    </lineage>
</organism>
<protein>
    <recommendedName>
        <fullName evidence="7">Copper transport protein</fullName>
    </recommendedName>
</protein>
<gene>
    <name evidence="8" type="ORF">RND81_06G179200</name>
</gene>
<keyword evidence="6 7" id="KW-0472">Membrane</keyword>
<evidence type="ECO:0000256" key="5">
    <source>
        <dbReference type="ARBA" id="ARBA00022989"/>
    </source>
</evidence>
<evidence type="ECO:0000256" key="6">
    <source>
        <dbReference type="ARBA" id="ARBA00023136"/>
    </source>
</evidence>
<keyword evidence="7" id="KW-0406">Ion transport</keyword>
<proteinExistence type="inferred from homology"/>
<dbReference type="EMBL" id="JBDFQZ010000006">
    <property type="protein sequence ID" value="KAK9715646.1"/>
    <property type="molecule type" value="Genomic_DNA"/>
</dbReference>
<comment type="caution">
    <text evidence="8">The sequence shown here is derived from an EMBL/GenBank/DDBJ whole genome shotgun (WGS) entry which is preliminary data.</text>
</comment>
<comment type="subcellular location">
    <subcellularLocation>
        <location evidence="1 7">Membrane</location>
        <topology evidence="1 7">Multi-pass membrane protein</topology>
    </subcellularLocation>
</comment>
<keyword evidence="3 7" id="KW-0812">Transmembrane</keyword>
<feature type="transmembrane region" description="Helical" evidence="7">
    <location>
        <begin position="106"/>
        <end position="125"/>
    </location>
</feature>
<reference evidence="8" key="1">
    <citation type="submission" date="2024-03" db="EMBL/GenBank/DDBJ databases">
        <title>WGS assembly of Saponaria officinalis var. Norfolk2.</title>
        <authorList>
            <person name="Jenkins J."/>
            <person name="Shu S."/>
            <person name="Grimwood J."/>
            <person name="Barry K."/>
            <person name="Goodstein D."/>
            <person name="Schmutz J."/>
            <person name="Leebens-Mack J."/>
            <person name="Osbourn A."/>
        </authorList>
    </citation>
    <scope>NUCLEOTIDE SEQUENCE [LARGE SCALE GENOMIC DNA]</scope>
    <source>
        <strain evidence="8">JIC</strain>
    </source>
</reference>
<evidence type="ECO:0000256" key="2">
    <source>
        <dbReference type="ARBA" id="ARBA00006921"/>
    </source>
</evidence>
<dbReference type="PANTHER" id="PTHR12483">
    <property type="entry name" value="SOLUTE CARRIER FAMILY 31 COPPER TRANSPORTERS"/>
    <property type="match status" value="1"/>
</dbReference>